<protein>
    <submittedName>
        <fullName evidence="3">tRNA(Glu)-specific nuclease WapA</fullName>
        <ecNumber evidence="3">3.1.-.-</ecNumber>
    </submittedName>
</protein>
<keyword evidence="3" id="KW-0378">Hydrolase</keyword>
<dbReference type="KEGG" id="pmes:FX988_03368"/>
<dbReference type="OrthoDB" id="9806238at2"/>
<proteinExistence type="predicted"/>
<feature type="domain" description="Teneurin-like YD-shell" evidence="2">
    <location>
        <begin position="1195"/>
        <end position="1475"/>
    </location>
</feature>
<keyword evidence="4" id="KW-1185">Reference proteome</keyword>
<organism evidence="3 4">
    <name type="scientific">Paraglaciecola mesophila</name>
    <dbReference type="NCBI Taxonomy" id="197222"/>
    <lineage>
        <taxon>Bacteria</taxon>
        <taxon>Pseudomonadati</taxon>
        <taxon>Pseudomonadota</taxon>
        <taxon>Gammaproteobacteria</taxon>
        <taxon>Alteromonadales</taxon>
        <taxon>Alteromonadaceae</taxon>
        <taxon>Paraglaciecola</taxon>
    </lineage>
</organism>
<dbReference type="NCBIfam" id="TIGR03696">
    <property type="entry name" value="Rhs_assc_core"/>
    <property type="match status" value="1"/>
</dbReference>
<evidence type="ECO:0000313" key="4">
    <source>
        <dbReference type="Proteomes" id="UP000464524"/>
    </source>
</evidence>
<dbReference type="InterPro" id="IPR056823">
    <property type="entry name" value="TEN-like_YD-shell"/>
</dbReference>
<dbReference type="EC" id="3.1.-.-" evidence="3"/>
<dbReference type="GO" id="GO:0016787">
    <property type="term" value="F:hydrolase activity"/>
    <property type="evidence" value="ECO:0007669"/>
    <property type="project" value="UniProtKB-KW"/>
</dbReference>
<name>A0A857JM10_9ALTE</name>
<dbReference type="EMBL" id="CP047656">
    <property type="protein sequence ID" value="QHJ13109.1"/>
    <property type="molecule type" value="Genomic_DNA"/>
</dbReference>
<dbReference type="InterPro" id="IPR050708">
    <property type="entry name" value="T6SS_VgrG/RHS"/>
</dbReference>
<evidence type="ECO:0000313" key="3">
    <source>
        <dbReference type="EMBL" id="QHJ13109.1"/>
    </source>
</evidence>
<sequence>MGMLTFVYSLKLYLIAVVIILISSPSVGQVEVEPENTLATKNHTKETAQTQSIFGPPDDGGGNFNGAFEVKDYGYNIFENINDNPELASLTTGLLGDKISMFTGDIRFEQVDVSLPGNSAIPVSITRTLSNPDSWFKETLEFENWSLAIPHVRSTYITDRSGNYKSAYWPNGKACTSRLNANPSFSTSTEGTSYYIHSNGYWNGDSVSIPGKGTVKLTTKAGDPSHKRYNNLNWKVECITNTGAGHEGFKVTTKDGLSYYFTQKKIVRSIKDLNLQPQVHQCSPNCPSPSLAPAGDAPRLSRYPQYHYFMLVTKIQDRFGNWVKYTYDATGLATRIYANDGRNITISSRNGRIENVTANGRRWRYRYNDYRLSTLQEVERPDGKRWEFSHDKSSSNTFWWHVNIAKHSQVPTRGIDCVEGGSRDFINIIHPEGAEGHFEVDEVCHGQSNIPKIRKVDPSRSGIDSYWFPKSYATFALKNKSITLTTGEQYNWNYIYSANEGLFKGETIKARHRLNLGVSGVETAHLSSTTLRHHDGTKEIHYFDRRHGAGQGNLRYIEIYNNSGDLLQRKTKEYANGVFHGSANMYLNITGAQDSFSANDIKNGHSAERIQRLTRDTITQFSNSSDKYVTQYSNFDRYDLPSLKYEYNTIGSRKRYTKTTYYHDTKHWLLGLHAKTDISANGSNYKTANQTSYHSSSGSYKSLPNYSYSYGRWHTRNTSYHTSGVNAGLPNQIHYNGANRWVVLSNYKRGVAQTIRTPSSLSTSSQYAYKQVDANGWVTKHTDFLGNCVNYRYNSIGRLTLIDPCNSKWLSTSINYSTTANSEGYTHVRQGMLKRTIKRGNYSYLTYYDNLLRPKMTKESDISRDGETKRYTRTSYDSFNRPTYQSKPHSLNGTPYGVSIKYDALGRSLKKDDNTTAGAITYNYLSSNRVQVSNNRGYKTTTKFLAYGHPKLDKPESIASPHGVTTTLAYNVYGNVTSINQGGMNETRVYDSYQQLCKTIRPDVGNVAFFKNALGKTEWSASGSSINSSTNGCDYSISSADKTTFSYDNLGQVKRVSYGDGTPSKVYEYDKNKRLTRLSFGNVTQNYTYDDLGNLLTERLRVDHIDWSLKYLYNSTGNLHRTTYPSGRNVDYHPNALGQPRYVGAFANSVLFHPDGQYKSFKQANGCVNSKSLRGSGLPYIQRTQCGATNVVYNQYTYDANGNLTYWDDKQSNVYDLRFVYDQLDRLDNIRKSNNVLVGDMNYDSMGNITKFDSIVGTIHYSYNSKKQLQSTSGSRNYDFNYDHRGAVTDNGFHRFYYNLANQMTEAGGNQYLYDGHNKRVKTNDGKGIRYSMYSMLNEKLLQEQINGANREYFYLDQQLVAQNGAGSLTYVHTDLLGTSAAKTSSAGSVIKRIRYAPFGLQWGHSNAETGENEIGYTGHKHDADIGLTYMQARYYDPVIGRFYSNDPVDAMGHMQRGNSIAHGFNRYAYANNNPYRYTDPDGEFIFQAVGFAIGAVSSYNAAKKAGLSGKSLAAATLVGGGVGALTGGLGGTVASTSIKAAVGKALNATAAQNVKTIAGSTASGAAAGATGETVGSLANDQLPTKEGLIDATSKGAFSGAVGGAVATTAGSVAGAVASTITESIGNAVGAENEQPTEVVRDKENR</sequence>
<dbReference type="PANTHER" id="PTHR32305:SF15">
    <property type="entry name" value="PROTEIN RHSA-RELATED"/>
    <property type="match status" value="1"/>
</dbReference>
<evidence type="ECO:0000256" key="1">
    <source>
        <dbReference type="ARBA" id="ARBA00022737"/>
    </source>
</evidence>
<dbReference type="Gene3D" id="2.180.10.10">
    <property type="entry name" value="RHS repeat-associated core"/>
    <property type="match status" value="2"/>
</dbReference>
<dbReference type="PANTHER" id="PTHR32305">
    <property type="match status" value="1"/>
</dbReference>
<keyword evidence="1" id="KW-0677">Repeat</keyword>
<evidence type="ECO:0000259" key="2">
    <source>
        <dbReference type="Pfam" id="PF25023"/>
    </source>
</evidence>
<accession>A0A857JM10</accession>
<dbReference type="InterPro" id="IPR022385">
    <property type="entry name" value="Rhs_assc_core"/>
</dbReference>
<dbReference type="Pfam" id="PF25023">
    <property type="entry name" value="TEN_YD-shell"/>
    <property type="match status" value="1"/>
</dbReference>
<reference evidence="3 4" key="1">
    <citation type="submission" date="2019-12" db="EMBL/GenBank/DDBJ databases">
        <title>Genome sequencing and assembly of endphytes of Porphyra tenera.</title>
        <authorList>
            <person name="Park J.M."/>
            <person name="Shin R."/>
            <person name="Jo S.H."/>
        </authorList>
    </citation>
    <scope>NUCLEOTIDE SEQUENCE [LARGE SCALE GENOMIC DNA]</scope>
    <source>
        <strain evidence="3 4">GPM4</strain>
    </source>
</reference>
<gene>
    <name evidence="3" type="ORF">FX988_03368</name>
</gene>
<dbReference type="Proteomes" id="UP000464524">
    <property type="component" value="Chromosome"/>
</dbReference>